<dbReference type="InterPro" id="IPR020629">
    <property type="entry name" value="FPG_Glyclase"/>
</dbReference>
<comment type="similarity">
    <text evidence="2 15">Belongs to the FPG family.</text>
</comment>
<evidence type="ECO:0000256" key="14">
    <source>
        <dbReference type="ARBA" id="ARBA00044632"/>
    </source>
</evidence>
<keyword evidence="5 15" id="KW-0227">DNA damage</keyword>
<organism evidence="18">
    <name type="scientific">Candidatus Nitrotoga fabula</name>
    <dbReference type="NCBI Taxonomy" id="2182327"/>
    <lineage>
        <taxon>Bacteria</taxon>
        <taxon>Pseudomonadati</taxon>
        <taxon>Pseudomonadota</taxon>
        <taxon>Betaproteobacteria</taxon>
        <taxon>Nitrosomonadales</taxon>
        <taxon>Gallionellaceae</taxon>
        <taxon>Candidatus Nitrotoga</taxon>
    </lineage>
</organism>
<dbReference type="Gene3D" id="1.10.8.50">
    <property type="match status" value="1"/>
</dbReference>
<dbReference type="Pfam" id="PF06831">
    <property type="entry name" value="H2TH"/>
    <property type="match status" value="1"/>
</dbReference>
<dbReference type="GO" id="GO:0140078">
    <property type="term" value="F:class I DNA-(apurinic or apyrimidinic site) endonuclease activity"/>
    <property type="evidence" value="ECO:0007669"/>
    <property type="project" value="UniProtKB-EC"/>
</dbReference>
<evidence type="ECO:0000256" key="3">
    <source>
        <dbReference type="ARBA" id="ARBA00011245"/>
    </source>
</evidence>
<dbReference type="Gene3D" id="3.20.190.10">
    <property type="entry name" value="MutM-like, N-terminal"/>
    <property type="match status" value="1"/>
</dbReference>
<proteinExistence type="inferred from homology"/>
<dbReference type="InterPro" id="IPR010663">
    <property type="entry name" value="Znf_FPG/IleRS"/>
</dbReference>
<keyword evidence="9 15" id="KW-0238">DNA-binding</keyword>
<dbReference type="PANTHER" id="PTHR22993:SF9">
    <property type="entry name" value="FORMAMIDOPYRIMIDINE-DNA GLYCOSYLASE"/>
    <property type="match status" value="1"/>
</dbReference>
<comment type="cofactor">
    <cofactor evidence="15">
        <name>Zn(2+)</name>
        <dbReference type="ChEBI" id="CHEBI:29105"/>
    </cofactor>
    <text evidence="15">Binds 1 zinc ion per subunit.</text>
</comment>
<dbReference type="PROSITE" id="PS51066">
    <property type="entry name" value="ZF_FPG_2"/>
    <property type="match status" value="1"/>
</dbReference>
<keyword evidence="8 15" id="KW-0862">Zinc</keyword>
<dbReference type="SUPFAM" id="SSF46946">
    <property type="entry name" value="S13-like H2TH domain"/>
    <property type="match status" value="1"/>
</dbReference>
<evidence type="ECO:0000256" key="5">
    <source>
        <dbReference type="ARBA" id="ARBA00022763"/>
    </source>
</evidence>
<feature type="domain" description="FPG-type" evidence="16">
    <location>
        <begin position="252"/>
        <end position="286"/>
    </location>
</feature>
<dbReference type="SUPFAM" id="SSF57716">
    <property type="entry name" value="Glucocorticoid receptor-like (DNA-binding domain)"/>
    <property type="match status" value="1"/>
</dbReference>
<feature type="binding site" evidence="15">
    <location>
        <position position="106"/>
    </location>
    <ligand>
        <name>DNA</name>
        <dbReference type="ChEBI" id="CHEBI:16991"/>
    </ligand>
</feature>
<dbReference type="EC" id="4.2.99.18" evidence="15"/>
<feature type="active site" description="Proton donor; for delta-elimination activity" evidence="15">
    <location>
        <position position="276"/>
    </location>
</feature>
<evidence type="ECO:0000256" key="11">
    <source>
        <dbReference type="ARBA" id="ARBA00023239"/>
    </source>
</evidence>
<keyword evidence="10 15" id="KW-0234">DNA repair</keyword>
<gene>
    <name evidence="15 18" type="primary">mutM</name>
    <name evidence="15" type="synonym">fpg</name>
    <name evidence="18" type="ORF">NITFAB_0530</name>
</gene>
<dbReference type="CDD" id="cd08966">
    <property type="entry name" value="EcFpg-like_N"/>
    <property type="match status" value="1"/>
</dbReference>
<dbReference type="GO" id="GO:0008270">
    <property type="term" value="F:zinc ion binding"/>
    <property type="evidence" value="ECO:0007669"/>
    <property type="project" value="UniProtKB-UniRule"/>
</dbReference>
<evidence type="ECO:0000256" key="7">
    <source>
        <dbReference type="ARBA" id="ARBA00022801"/>
    </source>
</evidence>
<dbReference type="InterPro" id="IPR000214">
    <property type="entry name" value="Znf_DNA_glyclase/AP_lyase"/>
</dbReference>
<keyword evidence="7 15" id="KW-0378">Hydrolase</keyword>
<dbReference type="InterPro" id="IPR015886">
    <property type="entry name" value="H2TH_FPG"/>
</dbReference>
<feature type="active site" description="Proton donor; for beta-elimination activity" evidence="15">
    <location>
        <position position="73"/>
    </location>
</feature>
<evidence type="ECO:0000256" key="4">
    <source>
        <dbReference type="ARBA" id="ARBA00022723"/>
    </source>
</evidence>
<feature type="binding site" evidence="15">
    <location>
        <position position="167"/>
    </location>
    <ligand>
        <name>DNA</name>
        <dbReference type="ChEBI" id="CHEBI:16991"/>
    </ligand>
</feature>
<comment type="catalytic activity">
    <reaction evidence="1 15">
        <text>Hydrolysis of DNA containing ring-opened 7-methylguanine residues, releasing 2,6-diamino-4-hydroxy-5-(N-methyl)formamidopyrimidine.</text>
        <dbReference type="EC" id="3.2.2.23"/>
    </reaction>
</comment>
<dbReference type="GO" id="GO:0034039">
    <property type="term" value="F:8-oxo-7,8-dihydroguanine DNA N-glycosylase activity"/>
    <property type="evidence" value="ECO:0007669"/>
    <property type="project" value="TreeGrafter"/>
</dbReference>
<dbReference type="SMART" id="SM00898">
    <property type="entry name" value="Fapy_DNA_glyco"/>
    <property type="match status" value="1"/>
</dbReference>
<dbReference type="InterPro" id="IPR035937">
    <property type="entry name" value="FPG_N"/>
</dbReference>
<evidence type="ECO:0000256" key="15">
    <source>
        <dbReference type="HAMAP-Rule" id="MF_00103"/>
    </source>
</evidence>
<dbReference type="InterPro" id="IPR012319">
    <property type="entry name" value="FPG_cat"/>
</dbReference>
<keyword evidence="6 15" id="KW-0863">Zinc-finger</keyword>
<comment type="subunit">
    <text evidence="3 15">Monomer.</text>
</comment>
<dbReference type="GO" id="GO:0003684">
    <property type="term" value="F:damaged DNA binding"/>
    <property type="evidence" value="ECO:0007669"/>
    <property type="project" value="InterPro"/>
</dbReference>
<dbReference type="SUPFAM" id="SSF81624">
    <property type="entry name" value="N-terminal domain of MutM-like DNA repair proteins"/>
    <property type="match status" value="1"/>
</dbReference>
<accession>A0A2X0SBZ4</accession>
<evidence type="ECO:0000256" key="8">
    <source>
        <dbReference type="ARBA" id="ARBA00022833"/>
    </source>
</evidence>
<evidence type="ECO:0000259" key="17">
    <source>
        <dbReference type="PROSITE" id="PS51068"/>
    </source>
</evidence>
<dbReference type="PROSITE" id="PS51068">
    <property type="entry name" value="FPG_CAT"/>
    <property type="match status" value="1"/>
</dbReference>
<evidence type="ECO:0000256" key="1">
    <source>
        <dbReference type="ARBA" id="ARBA00001668"/>
    </source>
</evidence>
<reference evidence="18" key="1">
    <citation type="submission" date="2018-05" db="EMBL/GenBank/DDBJ databases">
        <authorList>
            <person name="Lanie J.A."/>
            <person name="Ng W.-L."/>
            <person name="Kazmierczak K.M."/>
            <person name="Andrzejewski T.M."/>
            <person name="Davidsen T.M."/>
            <person name="Wayne K.J."/>
            <person name="Tettelin H."/>
            <person name="Glass J.I."/>
            <person name="Rusch D."/>
            <person name="Podicherti R."/>
            <person name="Tsui H.-C.T."/>
            <person name="Winkler M.E."/>
        </authorList>
    </citation>
    <scope>NUCLEOTIDE SEQUENCE</scope>
    <source>
        <strain evidence="18">KNB</strain>
    </source>
</reference>
<dbReference type="EMBL" id="LS423452">
    <property type="protein sequence ID" value="SPS04941.1"/>
    <property type="molecule type" value="Genomic_DNA"/>
</dbReference>
<evidence type="ECO:0000256" key="13">
    <source>
        <dbReference type="ARBA" id="ARBA00023295"/>
    </source>
</evidence>
<keyword evidence="12 15" id="KW-0511">Multifunctional enzyme</keyword>
<dbReference type="AlphaFoldDB" id="A0A2X0SBZ4"/>
<dbReference type="GO" id="GO:0006284">
    <property type="term" value="P:base-excision repair"/>
    <property type="evidence" value="ECO:0007669"/>
    <property type="project" value="InterPro"/>
</dbReference>
<evidence type="ECO:0000256" key="6">
    <source>
        <dbReference type="ARBA" id="ARBA00022771"/>
    </source>
</evidence>
<comment type="function">
    <text evidence="15">Involved in base excision repair of DNA damaged by oxidation or by mutagenic agents. Acts as DNA glycosylase that recognizes and removes damaged bases. Has a preference for oxidized purines, such as 7,8-dihydro-8-oxoguanine (8-oxoG). Has AP (apurinic/apyrimidinic) lyase activity and introduces nicks in the DNA strand. Cleaves the DNA backbone by beta-delta elimination to generate a single-strand break at the site of the removed base with both 3'- and 5'-phosphates.</text>
</comment>
<feature type="active site" description="Schiff-base intermediate with DNA" evidence="15">
    <location>
        <position position="17"/>
    </location>
</feature>
<dbReference type="NCBIfam" id="NF002211">
    <property type="entry name" value="PRK01103.1"/>
    <property type="match status" value="1"/>
</dbReference>
<evidence type="ECO:0000256" key="2">
    <source>
        <dbReference type="ARBA" id="ARBA00009409"/>
    </source>
</evidence>
<feature type="domain" description="Formamidopyrimidine-DNA glycosylase catalytic" evidence="17">
    <location>
        <begin position="17"/>
        <end position="128"/>
    </location>
</feature>
<evidence type="ECO:0000313" key="18">
    <source>
        <dbReference type="EMBL" id="SPS04941.1"/>
    </source>
</evidence>
<evidence type="ECO:0000259" key="16">
    <source>
        <dbReference type="PROSITE" id="PS51066"/>
    </source>
</evidence>
<comment type="catalytic activity">
    <reaction evidence="14 15">
        <text>2'-deoxyribonucleotide-(2'-deoxyribose 5'-phosphate)-2'-deoxyribonucleotide-DNA = a 3'-end 2'-deoxyribonucleotide-(2,3-dehydro-2,3-deoxyribose 5'-phosphate)-DNA + a 5'-end 5'-phospho-2'-deoxyribonucleoside-DNA + H(+)</text>
        <dbReference type="Rhea" id="RHEA:66592"/>
        <dbReference type="Rhea" id="RHEA-COMP:13180"/>
        <dbReference type="Rhea" id="RHEA-COMP:16897"/>
        <dbReference type="Rhea" id="RHEA-COMP:17067"/>
        <dbReference type="ChEBI" id="CHEBI:15378"/>
        <dbReference type="ChEBI" id="CHEBI:136412"/>
        <dbReference type="ChEBI" id="CHEBI:157695"/>
        <dbReference type="ChEBI" id="CHEBI:167181"/>
        <dbReference type="EC" id="4.2.99.18"/>
    </reaction>
</comment>
<protein>
    <recommendedName>
        <fullName evidence="15">Formamidopyrimidine-DNA glycosylase</fullName>
        <shortName evidence="15">Fapy-DNA glycosylase</shortName>
        <ecNumber evidence="15">3.2.2.23</ecNumber>
    </recommendedName>
    <alternativeName>
        <fullName evidence="15">DNA-(apurinic or apyrimidinic site) lyase MutM</fullName>
        <shortName evidence="15">AP lyase MutM</shortName>
        <ecNumber evidence="15">4.2.99.18</ecNumber>
    </alternativeName>
</protein>
<keyword evidence="4 15" id="KW-0479">Metal-binding</keyword>
<dbReference type="Pfam" id="PF01149">
    <property type="entry name" value="Fapy_DNA_glyco"/>
    <property type="match status" value="1"/>
</dbReference>
<feature type="binding site" evidence="15">
    <location>
        <position position="125"/>
    </location>
    <ligand>
        <name>DNA</name>
        <dbReference type="ChEBI" id="CHEBI:16991"/>
    </ligand>
</feature>
<name>A0A2X0SBZ4_9PROT</name>
<dbReference type="EC" id="3.2.2.23" evidence="15"/>
<dbReference type="FunFam" id="1.10.8.50:FF:000003">
    <property type="entry name" value="Formamidopyrimidine-DNA glycosylase"/>
    <property type="match status" value="1"/>
</dbReference>
<dbReference type="HAMAP" id="MF_00103">
    <property type="entry name" value="Fapy_DNA_glycosyl"/>
    <property type="match status" value="1"/>
</dbReference>
<evidence type="ECO:0000256" key="9">
    <source>
        <dbReference type="ARBA" id="ARBA00023125"/>
    </source>
</evidence>
<dbReference type="Pfam" id="PF06827">
    <property type="entry name" value="zf-FPG_IleRS"/>
    <property type="match status" value="1"/>
</dbReference>
<keyword evidence="13 15" id="KW-0326">Glycosidase</keyword>
<feature type="active site" description="Proton donor" evidence="15">
    <location>
        <position position="18"/>
    </location>
</feature>
<dbReference type="PANTHER" id="PTHR22993">
    <property type="entry name" value="FORMAMIDOPYRIMIDINE-DNA GLYCOSYLASE"/>
    <property type="match status" value="1"/>
</dbReference>
<dbReference type="FunFam" id="3.20.190.10:FF:000001">
    <property type="entry name" value="Formamidopyrimidine-DNA glycosylase"/>
    <property type="match status" value="1"/>
</dbReference>
<sequence>MQIDLNESIFSKKNSMPELPEVETTLRGIAPHIQGQRITDAVIRTPRLRWAVPGQLPAILYNQTVHTVRRRAKYLLIHCDTGTLILHLGMSGSLRVLDAGIEPQKHDHFDLKFTNGMLVRLRDPRRFGAVLWHEGYPEQHPLLSKLGVEPLGQDFSGGYLFHSIRNRKAAIKLVIMDQHLVVGIGNIYANEALFRAGICPQLPAASLSYSRCEALVQAIQATLEESIALGGSSLRDYVGGDGNPGYFQQRYWVYGRANEKCRACDTMIRKIRQGQRSSFYCECCQK</sequence>
<evidence type="ECO:0000256" key="12">
    <source>
        <dbReference type="ARBA" id="ARBA00023268"/>
    </source>
</evidence>
<keyword evidence="11 15" id="KW-0456">Lyase</keyword>
<dbReference type="SMART" id="SM01232">
    <property type="entry name" value="H2TH"/>
    <property type="match status" value="1"/>
</dbReference>
<evidence type="ECO:0000256" key="10">
    <source>
        <dbReference type="ARBA" id="ARBA00023204"/>
    </source>
</evidence>
<dbReference type="InterPro" id="IPR010979">
    <property type="entry name" value="Ribosomal_uS13-like_H2TH"/>
</dbReference>
<dbReference type="NCBIfam" id="TIGR00577">
    <property type="entry name" value="fpg"/>
    <property type="match status" value="1"/>
</dbReference>